<name>A0A0L8GDS5_OCTBM</name>
<reference evidence="1" key="1">
    <citation type="submission" date="2015-07" db="EMBL/GenBank/DDBJ databases">
        <title>MeaNS - Measles Nucleotide Surveillance Program.</title>
        <authorList>
            <person name="Tran T."/>
            <person name="Druce J."/>
        </authorList>
    </citation>
    <scope>NUCLEOTIDE SEQUENCE</scope>
    <source>
        <strain evidence="1">UCB-OBI-ISO-001</strain>
        <tissue evidence="1">Gonad</tissue>
    </source>
</reference>
<protein>
    <submittedName>
        <fullName evidence="1">Uncharacterized protein</fullName>
    </submittedName>
</protein>
<accession>A0A0L8GDS5</accession>
<gene>
    <name evidence="1" type="ORF">OCBIM_22035173mg</name>
</gene>
<dbReference type="EMBL" id="KQ422295">
    <property type="protein sequence ID" value="KOF75156.1"/>
    <property type="molecule type" value="Genomic_DNA"/>
</dbReference>
<proteinExistence type="predicted"/>
<evidence type="ECO:0000313" key="1">
    <source>
        <dbReference type="EMBL" id="KOF75156.1"/>
    </source>
</evidence>
<dbReference type="AlphaFoldDB" id="A0A0L8GDS5"/>
<sequence length="58" mass="7054">MHIYVTIFLIFRCISGDFSPIFHLRLKHLFTFKGIPLQYMLSKTAYYIVTRHKWLSLF</sequence>
<organism evidence="1">
    <name type="scientific">Octopus bimaculoides</name>
    <name type="common">California two-spotted octopus</name>
    <dbReference type="NCBI Taxonomy" id="37653"/>
    <lineage>
        <taxon>Eukaryota</taxon>
        <taxon>Metazoa</taxon>
        <taxon>Spiralia</taxon>
        <taxon>Lophotrochozoa</taxon>
        <taxon>Mollusca</taxon>
        <taxon>Cephalopoda</taxon>
        <taxon>Coleoidea</taxon>
        <taxon>Octopodiformes</taxon>
        <taxon>Octopoda</taxon>
        <taxon>Incirrata</taxon>
        <taxon>Octopodidae</taxon>
        <taxon>Octopus</taxon>
    </lineage>
</organism>